<dbReference type="AlphaFoldDB" id="A0AAP6B1I5"/>
<dbReference type="RefSeq" id="WP_001252557.1">
    <property type="nucleotide sequence ID" value="NZ_BDLJ01000052.1"/>
</dbReference>
<dbReference type="InterPro" id="IPR054184">
    <property type="entry name" value="DUF6890"/>
</dbReference>
<evidence type="ECO:0000313" key="4">
    <source>
        <dbReference type="Proteomes" id="UP001271591"/>
    </source>
</evidence>
<dbReference type="Pfam" id="PF21830">
    <property type="entry name" value="DUF6890"/>
    <property type="match status" value="1"/>
</dbReference>
<proteinExistence type="predicted"/>
<reference evidence="2" key="1">
    <citation type="submission" date="2023-10" db="EMBL/GenBank/DDBJ databases">
        <title>Draft Genome Sequence of a Shiga toxin-producing Escherichia coli strain from deer meat showing an IS-element integration in the B-subunit of the Shiga toxin Stx2b gene.</title>
        <authorList>
            <person name="Projahn M."/>
            <person name="Borowiak M."/>
        </authorList>
    </citation>
    <scope>NUCLEOTIDE SEQUENCE</scope>
    <source>
        <strain evidence="2">BfR-EC-18960</strain>
    </source>
</reference>
<sequence length="45" mass="5209">MRRHYLPGEPDDEESIARAIWLDEYFARTRANKTAEGIAIAFNGR</sequence>
<gene>
    <name evidence="1" type="ORF">R8G00_06800</name>
    <name evidence="2" type="ORF">R8G00_20755</name>
    <name evidence="3" type="ORF">R8G00_30800</name>
</gene>
<accession>A0AAP6B1I5</accession>
<name>A0AAP6B1I5_ECOLX</name>
<evidence type="ECO:0000313" key="3">
    <source>
        <dbReference type="EMBL" id="MDW9353796.1"/>
    </source>
</evidence>
<organism evidence="2 4">
    <name type="scientific">Escherichia coli</name>
    <dbReference type="NCBI Taxonomy" id="562"/>
    <lineage>
        <taxon>Bacteria</taxon>
        <taxon>Pseudomonadati</taxon>
        <taxon>Pseudomonadota</taxon>
        <taxon>Gammaproteobacteria</taxon>
        <taxon>Enterobacterales</taxon>
        <taxon>Enterobacteriaceae</taxon>
        <taxon>Escherichia</taxon>
    </lineage>
</organism>
<evidence type="ECO:0000313" key="1">
    <source>
        <dbReference type="EMBL" id="MDW9349341.1"/>
    </source>
</evidence>
<evidence type="ECO:0000313" key="2">
    <source>
        <dbReference type="EMBL" id="MDW9351953.1"/>
    </source>
</evidence>
<comment type="caution">
    <text evidence="2">The sequence shown here is derived from an EMBL/GenBank/DDBJ whole genome shotgun (WGS) entry which is preliminary data.</text>
</comment>
<protein>
    <submittedName>
        <fullName evidence="2">Uncharacterized protein</fullName>
    </submittedName>
</protein>
<dbReference type="Proteomes" id="UP001271591">
    <property type="component" value="Unassembled WGS sequence"/>
</dbReference>
<dbReference type="EMBL" id="JAWPMK010000009">
    <property type="protein sequence ID" value="MDW9353796.1"/>
    <property type="molecule type" value="Genomic_DNA"/>
</dbReference>
<dbReference type="EMBL" id="JAWPMK010000002">
    <property type="protein sequence ID" value="MDW9351953.1"/>
    <property type="molecule type" value="Genomic_DNA"/>
</dbReference>
<dbReference type="EMBL" id="JAWPMK010000001">
    <property type="protein sequence ID" value="MDW9349341.1"/>
    <property type="molecule type" value="Genomic_DNA"/>
</dbReference>